<accession>A0ABW3HNU5</accession>
<dbReference type="RefSeq" id="WP_377563078.1">
    <property type="nucleotide sequence ID" value="NZ_JBHTJZ010000007.1"/>
</dbReference>
<dbReference type="Proteomes" id="UP001596989">
    <property type="component" value="Unassembled WGS sequence"/>
</dbReference>
<evidence type="ECO:0000313" key="1">
    <source>
        <dbReference type="EMBL" id="MFD0959136.1"/>
    </source>
</evidence>
<dbReference type="EMBL" id="JBHTJZ010000007">
    <property type="protein sequence ID" value="MFD0959136.1"/>
    <property type="molecule type" value="Genomic_DNA"/>
</dbReference>
<name>A0ABW3HNU5_9BACL</name>
<proteinExistence type="predicted"/>
<comment type="caution">
    <text evidence="1">The sequence shown here is derived from an EMBL/GenBank/DDBJ whole genome shotgun (WGS) entry which is preliminary data.</text>
</comment>
<evidence type="ECO:0000313" key="2">
    <source>
        <dbReference type="Proteomes" id="UP001596989"/>
    </source>
</evidence>
<keyword evidence="2" id="KW-1185">Reference proteome</keyword>
<protein>
    <submittedName>
        <fullName evidence="1">Uncharacterized protein</fullName>
    </submittedName>
</protein>
<organism evidence="1 2">
    <name type="scientific">Paenibacillus chungangensis</name>
    <dbReference type="NCBI Taxonomy" id="696535"/>
    <lineage>
        <taxon>Bacteria</taxon>
        <taxon>Bacillati</taxon>
        <taxon>Bacillota</taxon>
        <taxon>Bacilli</taxon>
        <taxon>Bacillales</taxon>
        <taxon>Paenibacillaceae</taxon>
        <taxon>Paenibacillus</taxon>
    </lineage>
</organism>
<reference evidence="2" key="1">
    <citation type="journal article" date="2019" name="Int. J. Syst. Evol. Microbiol.">
        <title>The Global Catalogue of Microorganisms (GCM) 10K type strain sequencing project: providing services to taxonomists for standard genome sequencing and annotation.</title>
        <authorList>
            <consortium name="The Broad Institute Genomics Platform"/>
            <consortium name="The Broad Institute Genome Sequencing Center for Infectious Disease"/>
            <person name="Wu L."/>
            <person name="Ma J."/>
        </authorList>
    </citation>
    <scope>NUCLEOTIDE SEQUENCE [LARGE SCALE GENOMIC DNA]</scope>
    <source>
        <strain evidence="2">CCUG 59129</strain>
    </source>
</reference>
<gene>
    <name evidence="1" type="ORF">ACFQ2I_07020</name>
</gene>
<sequence>MSYDVDEGTLQGMVGGGVGVAAEIPIYTGDYLLGYEVVEFKFKLLSPSYPMTVSEWEEHLGGSR</sequence>